<keyword evidence="1" id="KW-1133">Transmembrane helix</keyword>
<feature type="transmembrane region" description="Helical" evidence="1">
    <location>
        <begin position="17"/>
        <end position="36"/>
    </location>
</feature>
<dbReference type="Pfam" id="PF02517">
    <property type="entry name" value="Rce1-like"/>
    <property type="match status" value="1"/>
</dbReference>
<dbReference type="OrthoDB" id="9787923at2"/>
<dbReference type="RefSeq" id="WP_145172538.1">
    <property type="nucleotide sequence ID" value="NZ_CP036525.1"/>
</dbReference>
<dbReference type="GO" id="GO:0080120">
    <property type="term" value="P:CAAX-box protein maturation"/>
    <property type="evidence" value="ECO:0007669"/>
    <property type="project" value="UniProtKB-ARBA"/>
</dbReference>
<feature type="domain" description="CAAX prenyl protease 2/Lysostaphin resistance protein A-like" evidence="2">
    <location>
        <begin position="124"/>
        <end position="229"/>
    </location>
</feature>
<keyword evidence="3" id="KW-0378">Hydrolase</keyword>
<protein>
    <submittedName>
        <fullName evidence="3">CAAX amino terminal protease self-immunity</fullName>
    </submittedName>
</protein>
<evidence type="ECO:0000256" key="1">
    <source>
        <dbReference type="SAM" id="Phobius"/>
    </source>
</evidence>
<reference evidence="3 4" key="1">
    <citation type="submission" date="2019-02" db="EMBL/GenBank/DDBJ databases">
        <title>Deep-cultivation of Planctomycetes and their phenomic and genomic characterization uncovers novel biology.</title>
        <authorList>
            <person name="Wiegand S."/>
            <person name="Jogler M."/>
            <person name="Boedeker C."/>
            <person name="Pinto D."/>
            <person name="Vollmers J."/>
            <person name="Rivas-Marin E."/>
            <person name="Kohn T."/>
            <person name="Peeters S.H."/>
            <person name="Heuer A."/>
            <person name="Rast P."/>
            <person name="Oberbeckmann S."/>
            <person name="Bunk B."/>
            <person name="Jeske O."/>
            <person name="Meyerdierks A."/>
            <person name="Storesund J.E."/>
            <person name="Kallscheuer N."/>
            <person name="Luecker S."/>
            <person name="Lage O.M."/>
            <person name="Pohl T."/>
            <person name="Merkel B.J."/>
            <person name="Hornburger P."/>
            <person name="Mueller R.-W."/>
            <person name="Bruemmer F."/>
            <person name="Labrenz M."/>
            <person name="Spormann A.M."/>
            <person name="Op den Camp H."/>
            <person name="Overmann J."/>
            <person name="Amann R."/>
            <person name="Jetten M.S.M."/>
            <person name="Mascher T."/>
            <person name="Medema M.H."/>
            <person name="Devos D.P."/>
            <person name="Kaster A.-K."/>
            <person name="Ovreas L."/>
            <person name="Rohde M."/>
            <person name="Galperin M.Y."/>
            <person name="Jogler C."/>
        </authorList>
    </citation>
    <scope>NUCLEOTIDE SEQUENCE [LARGE SCALE GENOMIC DNA]</scope>
    <source>
        <strain evidence="3 4">K22_7</strain>
    </source>
</reference>
<feature type="transmembrane region" description="Helical" evidence="1">
    <location>
        <begin position="73"/>
        <end position="98"/>
    </location>
</feature>
<keyword evidence="1" id="KW-0472">Membrane</keyword>
<dbReference type="AlphaFoldDB" id="A0A517NG22"/>
<proteinExistence type="predicted"/>
<accession>A0A517NG22</accession>
<feature type="transmembrane region" description="Helical" evidence="1">
    <location>
        <begin position="217"/>
        <end position="238"/>
    </location>
</feature>
<keyword evidence="1" id="KW-0812">Transmembrane</keyword>
<name>A0A517NG22_9BACT</name>
<keyword evidence="3" id="KW-0645">Protease</keyword>
<gene>
    <name evidence="3" type="ORF">K227x_44960</name>
</gene>
<dbReference type="GO" id="GO:0006508">
    <property type="term" value="P:proteolysis"/>
    <property type="evidence" value="ECO:0007669"/>
    <property type="project" value="UniProtKB-KW"/>
</dbReference>
<feature type="transmembrane region" description="Helical" evidence="1">
    <location>
        <begin position="42"/>
        <end position="61"/>
    </location>
</feature>
<evidence type="ECO:0000259" key="2">
    <source>
        <dbReference type="Pfam" id="PF02517"/>
    </source>
</evidence>
<dbReference type="Proteomes" id="UP000318538">
    <property type="component" value="Chromosome"/>
</dbReference>
<dbReference type="GO" id="GO:0004175">
    <property type="term" value="F:endopeptidase activity"/>
    <property type="evidence" value="ECO:0007669"/>
    <property type="project" value="UniProtKB-ARBA"/>
</dbReference>
<dbReference type="KEGG" id="rlc:K227x_44960"/>
<dbReference type="EMBL" id="CP036525">
    <property type="protein sequence ID" value="QDT06089.1"/>
    <property type="molecule type" value="Genomic_DNA"/>
</dbReference>
<feature type="transmembrane region" description="Helical" evidence="1">
    <location>
        <begin position="181"/>
        <end position="205"/>
    </location>
</feature>
<dbReference type="InterPro" id="IPR003675">
    <property type="entry name" value="Rce1/LyrA-like_dom"/>
</dbReference>
<sequence>MNEPETLANTSTRDQGVWPYLLPILSFLLLVEASAYVTGVSAAVMLVVRVAVPLIVLIYFAARGCYREIQIRFHWMIGGDVLVGIGLAAMWMAPYVLFPQLRPAGESVGMDPMMAGASGVWLVLAVRMLGFAIVTPWMEELFMRSFLMRFADVYDADPAAGDDTPPDFREVPIGRYSLRSFIVVVAVFLMTHQLWEAWVMLPWAVLTNLWFYYRKDLFAVIVLHAATNGAILMAAYFLSGYFMDADGTPISLWFFV</sequence>
<evidence type="ECO:0000313" key="4">
    <source>
        <dbReference type="Proteomes" id="UP000318538"/>
    </source>
</evidence>
<organism evidence="3 4">
    <name type="scientific">Rubripirellula lacrimiformis</name>
    <dbReference type="NCBI Taxonomy" id="1930273"/>
    <lineage>
        <taxon>Bacteria</taxon>
        <taxon>Pseudomonadati</taxon>
        <taxon>Planctomycetota</taxon>
        <taxon>Planctomycetia</taxon>
        <taxon>Pirellulales</taxon>
        <taxon>Pirellulaceae</taxon>
        <taxon>Rubripirellula</taxon>
    </lineage>
</organism>
<keyword evidence="4" id="KW-1185">Reference proteome</keyword>
<feature type="transmembrane region" description="Helical" evidence="1">
    <location>
        <begin position="118"/>
        <end position="138"/>
    </location>
</feature>
<evidence type="ECO:0000313" key="3">
    <source>
        <dbReference type="EMBL" id="QDT06089.1"/>
    </source>
</evidence>